<feature type="transmembrane region" description="Helical" evidence="6">
    <location>
        <begin position="174"/>
        <end position="197"/>
    </location>
</feature>
<organism evidence="7 8">
    <name type="scientific">Legionella wadsworthii</name>
    <dbReference type="NCBI Taxonomy" id="28088"/>
    <lineage>
        <taxon>Bacteria</taxon>
        <taxon>Pseudomonadati</taxon>
        <taxon>Pseudomonadota</taxon>
        <taxon>Gammaproteobacteria</taxon>
        <taxon>Legionellales</taxon>
        <taxon>Legionellaceae</taxon>
        <taxon>Legionella</taxon>
    </lineage>
</organism>
<dbReference type="RefSeq" id="WP_031564003.1">
    <property type="nucleotide sequence ID" value="NZ_CAAAIS010000009.1"/>
</dbReference>
<dbReference type="Proteomes" id="UP000255297">
    <property type="component" value="Unassembled WGS sequence"/>
</dbReference>
<sequence length="291" mass="32475">MNRTFKWIVDIYTNWRDDRIASLAAALAYYTLFALAPILLICITVAGAFLGEEAARHQIVTQISTIIGKQVALQVQDIIKNASIPTTAFYVQIVSIFILLFSASGIFSEIQAGLNIIWGVKANPNASRFSFITSRILSFAMVLISAFLLLISLVITSMLAALSSRLRYFVGVDIFSELLLSYFISFVVATFLFALMFKHLPDVKLKWNNVWVGALSTSLLFILGKIVIGFYLHHAHIANIFGAAGSLIILLIWIYYSAQIFFLGAEITKIYSTKKRITITPVRNAKQKSEK</sequence>
<evidence type="ECO:0000256" key="2">
    <source>
        <dbReference type="ARBA" id="ARBA00022475"/>
    </source>
</evidence>
<evidence type="ECO:0000256" key="6">
    <source>
        <dbReference type="SAM" id="Phobius"/>
    </source>
</evidence>
<evidence type="ECO:0000313" key="8">
    <source>
        <dbReference type="Proteomes" id="UP000255297"/>
    </source>
</evidence>
<name>A0A378LUR6_9GAMM</name>
<accession>A0A378LUR6</accession>
<keyword evidence="2" id="KW-1003">Cell membrane</keyword>
<feature type="transmembrane region" description="Helical" evidence="6">
    <location>
        <begin position="237"/>
        <end position="256"/>
    </location>
</feature>
<evidence type="ECO:0000256" key="3">
    <source>
        <dbReference type="ARBA" id="ARBA00022692"/>
    </source>
</evidence>
<dbReference type="NCBIfam" id="TIGR00765">
    <property type="entry name" value="yihY_not_rbn"/>
    <property type="match status" value="1"/>
</dbReference>
<reference evidence="7 8" key="1">
    <citation type="submission" date="2018-06" db="EMBL/GenBank/DDBJ databases">
        <authorList>
            <consortium name="Pathogen Informatics"/>
            <person name="Doyle S."/>
        </authorList>
    </citation>
    <scope>NUCLEOTIDE SEQUENCE [LARGE SCALE GENOMIC DNA]</scope>
    <source>
        <strain evidence="7 8">NCTC11532</strain>
    </source>
</reference>
<keyword evidence="5 6" id="KW-0472">Membrane</keyword>
<keyword evidence="4 6" id="KW-1133">Transmembrane helix</keyword>
<keyword evidence="3 6" id="KW-0812">Transmembrane</keyword>
<dbReference type="AlphaFoldDB" id="A0A378LUR6"/>
<comment type="subcellular location">
    <subcellularLocation>
        <location evidence="1">Cell membrane</location>
        <topology evidence="1">Multi-pass membrane protein</topology>
    </subcellularLocation>
</comment>
<feature type="transmembrane region" description="Helical" evidence="6">
    <location>
        <begin position="20"/>
        <end position="50"/>
    </location>
</feature>
<feature type="transmembrane region" description="Helical" evidence="6">
    <location>
        <begin position="89"/>
        <end position="118"/>
    </location>
</feature>
<evidence type="ECO:0000256" key="1">
    <source>
        <dbReference type="ARBA" id="ARBA00004651"/>
    </source>
</evidence>
<gene>
    <name evidence="7" type="primary">yihY_2</name>
    <name evidence="7" type="ORF">NCTC11532_02733</name>
</gene>
<dbReference type="EMBL" id="UGPB01000001">
    <property type="protein sequence ID" value="STY31096.1"/>
    <property type="molecule type" value="Genomic_DNA"/>
</dbReference>
<feature type="transmembrane region" description="Helical" evidence="6">
    <location>
        <begin position="209"/>
        <end position="231"/>
    </location>
</feature>
<dbReference type="PANTHER" id="PTHR30213:SF1">
    <property type="entry name" value="INNER MEMBRANE PROTEIN YHJD"/>
    <property type="match status" value="1"/>
</dbReference>
<dbReference type="PIRSF" id="PIRSF035875">
    <property type="entry name" value="RNase_BN"/>
    <property type="match status" value="1"/>
</dbReference>
<evidence type="ECO:0000313" key="7">
    <source>
        <dbReference type="EMBL" id="STY31096.1"/>
    </source>
</evidence>
<keyword evidence="8" id="KW-1185">Reference proteome</keyword>
<dbReference type="OrthoDB" id="9797028at2"/>
<evidence type="ECO:0000256" key="5">
    <source>
        <dbReference type="ARBA" id="ARBA00023136"/>
    </source>
</evidence>
<dbReference type="GO" id="GO:0005886">
    <property type="term" value="C:plasma membrane"/>
    <property type="evidence" value="ECO:0007669"/>
    <property type="project" value="UniProtKB-SubCell"/>
</dbReference>
<dbReference type="Pfam" id="PF03631">
    <property type="entry name" value="Virul_fac_BrkB"/>
    <property type="match status" value="1"/>
</dbReference>
<protein>
    <submittedName>
        <fullName evidence="7">Ribonuclease BN</fullName>
    </submittedName>
</protein>
<dbReference type="STRING" id="1122170.GCA_000701265_02984"/>
<feature type="transmembrane region" description="Helical" evidence="6">
    <location>
        <begin position="139"/>
        <end position="162"/>
    </location>
</feature>
<dbReference type="InterPro" id="IPR017039">
    <property type="entry name" value="Virul_fac_BrkB"/>
</dbReference>
<proteinExistence type="predicted"/>
<dbReference type="PANTHER" id="PTHR30213">
    <property type="entry name" value="INNER MEMBRANE PROTEIN YHJD"/>
    <property type="match status" value="1"/>
</dbReference>
<evidence type="ECO:0000256" key="4">
    <source>
        <dbReference type="ARBA" id="ARBA00022989"/>
    </source>
</evidence>